<evidence type="ECO:0000313" key="10">
    <source>
        <dbReference type="Proteomes" id="UP000693738"/>
    </source>
</evidence>
<feature type="chain" id="PRO_5039960877" description="Carboxylic ester hydrolase" evidence="7">
    <location>
        <begin position="21"/>
        <end position="573"/>
    </location>
</feature>
<accession>A0A8J2NCU6</accession>
<comment type="function">
    <text evidence="7">Esterase involved in the hydrolysis of xylan, a major structural heterogeneous polysaccharide found in plant biomass representing the second most abundant polysaccharide in the biosphere, after cellulose.</text>
</comment>
<keyword evidence="3 7" id="KW-0964">Secreted</keyword>
<dbReference type="PANTHER" id="PTHR43037:SF3">
    <property type="entry name" value="FERULOYL ESTERASE B"/>
    <property type="match status" value="1"/>
</dbReference>
<feature type="signal peptide" evidence="7">
    <location>
        <begin position="1"/>
        <end position="20"/>
    </location>
</feature>
<evidence type="ECO:0000256" key="6">
    <source>
        <dbReference type="ARBA" id="ARBA00023180"/>
    </source>
</evidence>
<evidence type="ECO:0000256" key="1">
    <source>
        <dbReference type="ARBA" id="ARBA00004613"/>
    </source>
</evidence>
<dbReference type="Proteomes" id="UP000693738">
    <property type="component" value="Unassembled WGS sequence"/>
</dbReference>
<sequence>MKLSSIISFWVAALFSFALGAEVVPRSTLKEVTNFGNNPTGTRMFLYVPKNLKPNPAVVVALHYCTGTAQGYMQGGKWHTNAEKYGYIVIYPQTPYTPGNCWDVSSKMTLTHEGGGSSTSIANMAKFVLKEYNGDSKRVFVTGESSGAMMTNVMAATYPDVFSAGIAYAGVPAGCFKSQANQPAAWNSECSQGKSIKTQQQWAQIVKDMYPGYNGARPKMQIYHGTADPTLNQQNYYETIKQWSGIFGYSSTPKSTTQNFPRSPYKREIFGDKLQTFLGNGVGHGVDHFPDEDLKWFGLAIIYSCFKIHTMSKPAILLVPGAFLGPKPYAKVAQKLREHDYVVDVVRTPSAADLSTESVSSSKWKDLAAQTVESDVKEIHDACERHFEQGNNVVVIGHSYGSIPAMLSIQGQTTKERKVQDLAGGIVGYVNVAGFAFALRGKNAMGTDEDPPPMPYHEFQDGIATLQESAKPLFFSDLTPEKQDEVWPTFPKQQSWACFLCKPDFIDTDVTIPKAYLRTGLDQCVPPAWQDGLIAAGGYETILHMETGHCSMVSAPEQMARVVEEFVNTLGDN</sequence>
<evidence type="ECO:0000256" key="7">
    <source>
        <dbReference type="RuleBase" id="RU367147"/>
    </source>
</evidence>
<feature type="domain" description="AB hydrolase-1" evidence="8">
    <location>
        <begin position="316"/>
        <end position="561"/>
    </location>
</feature>
<keyword evidence="7" id="KW-0624">Polysaccharide degradation</keyword>
<keyword evidence="5 7" id="KW-0378">Hydrolase</keyword>
<comment type="similarity">
    <text evidence="7">Belongs to the carbohydrate esterase 1 (CE1) family.</text>
</comment>
<gene>
    <name evidence="9" type="ORF">FEQUK3_LOCUS364</name>
</gene>
<protein>
    <recommendedName>
        <fullName evidence="7">Carboxylic ester hydrolase</fullName>
        <ecNumber evidence="7">3.1.1.-</ecNumber>
    </recommendedName>
</protein>
<reference evidence="9" key="1">
    <citation type="submission" date="2021-05" db="EMBL/GenBank/DDBJ databases">
        <authorList>
            <person name="Khan N."/>
        </authorList>
    </citation>
    <scope>NUCLEOTIDE SEQUENCE</scope>
</reference>
<dbReference type="AlphaFoldDB" id="A0A8J2NCU6"/>
<name>A0A8J2NCU6_FUSEQ</name>
<dbReference type="PANTHER" id="PTHR43037">
    <property type="entry name" value="UNNAMED PRODUCT-RELATED"/>
    <property type="match status" value="1"/>
</dbReference>
<dbReference type="GO" id="GO:0052689">
    <property type="term" value="F:carboxylic ester hydrolase activity"/>
    <property type="evidence" value="ECO:0007669"/>
    <property type="project" value="UniProtKB-KW"/>
</dbReference>
<dbReference type="InterPro" id="IPR010126">
    <property type="entry name" value="Esterase_phb"/>
</dbReference>
<keyword evidence="2 7" id="KW-0719">Serine esterase</keyword>
<evidence type="ECO:0000256" key="5">
    <source>
        <dbReference type="ARBA" id="ARBA00022801"/>
    </source>
</evidence>
<evidence type="ECO:0000256" key="4">
    <source>
        <dbReference type="ARBA" id="ARBA00022729"/>
    </source>
</evidence>
<dbReference type="InterPro" id="IPR050955">
    <property type="entry name" value="Plant_Biomass_Hydrol_Est"/>
</dbReference>
<dbReference type="GO" id="GO:0005576">
    <property type="term" value="C:extracellular region"/>
    <property type="evidence" value="ECO:0007669"/>
    <property type="project" value="UniProtKB-SubCell"/>
</dbReference>
<proteinExistence type="inferred from homology"/>
<organism evidence="9 10">
    <name type="scientific">Fusarium equiseti</name>
    <name type="common">Fusarium scirpi</name>
    <dbReference type="NCBI Taxonomy" id="61235"/>
    <lineage>
        <taxon>Eukaryota</taxon>
        <taxon>Fungi</taxon>
        <taxon>Dikarya</taxon>
        <taxon>Ascomycota</taxon>
        <taxon>Pezizomycotina</taxon>
        <taxon>Sordariomycetes</taxon>
        <taxon>Hypocreomycetidae</taxon>
        <taxon>Hypocreales</taxon>
        <taxon>Nectriaceae</taxon>
        <taxon>Fusarium</taxon>
        <taxon>Fusarium incarnatum-equiseti species complex</taxon>
    </lineage>
</organism>
<keyword evidence="4 7" id="KW-0732">Signal</keyword>
<dbReference type="EMBL" id="CAJSTJ010000022">
    <property type="protein sequence ID" value="CAG7554679.1"/>
    <property type="molecule type" value="Genomic_DNA"/>
</dbReference>
<evidence type="ECO:0000256" key="3">
    <source>
        <dbReference type="ARBA" id="ARBA00022525"/>
    </source>
</evidence>
<evidence type="ECO:0000256" key="2">
    <source>
        <dbReference type="ARBA" id="ARBA00022487"/>
    </source>
</evidence>
<keyword evidence="6" id="KW-0325">Glycoprotein</keyword>
<dbReference type="InterPro" id="IPR000073">
    <property type="entry name" value="AB_hydrolase_1"/>
</dbReference>
<dbReference type="Pfam" id="PF10503">
    <property type="entry name" value="Esterase_PHB"/>
    <property type="match status" value="1"/>
</dbReference>
<evidence type="ECO:0000259" key="8">
    <source>
        <dbReference type="Pfam" id="PF12697"/>
    </source>
</evidence>
<dbReference type="GO" id="GO:0045493">
    <property type="term" value="P:xylan catabolic process"/>
    <property type="evidence" value="ECO:0007669"/>
    <property type="project" value="UniProtKB-UniRule"/>
</dbReference>
<dbReference type="Pfam" id="PF12697">
    <property type="entry name" value="Abhydrolase_6"/>
    <property type="match status" value="1"/>
</dbReference>
<evidence type="ECO:0000313" key="9">
    <source>
        <dbReference type="EMBL" id="CAG7554679.1"/>
    </source>
</evidence>
<dbReference type="NCBIfam" id="TIGR01840">
    <property type="entry name" value="esterase_phb"/>
    <property type="match status" value="1"/>
</dbReference>
<dbReference type="EC" id="3.1.1.-" evidence="7"/>
<comment type="caution">
    <text evidence="9">The sequence shown here is derived from an EMBL/GenBank/DDBJ whole genome shotgun (WGS) entry which is preliminary data.</text>
</comment>
<keyword evidence="7" id="KW-0119">Carbohydrate metabolism</keyword>
<comment type="subcellular location">
    <subcellularLocation>
        <location evidence="1 7">Secreted</location>
    </subcellularLocation>
</comment>